<proteinExistence type="predicted"/>
<feature type="non-terminal residue" evidence="1">
    <location>
        <position position="45"/>
    </location>
</feature>
<accession>A0A9N9KFT9</accession>
<comment type="caution">
    <text evidence="1">The sequence shown here is derived from an EMBL/GenBank/DDBJ whole genome shotgun (WGS) entry which is preliminary data.</text>
</comment>
<gene>
    <name evidence="1" type="ORF">RFULGI_LOCUS19813</name>
</gene>
<feature type="non-terminal residue" evidence="1">
    <location>
        <position position="1"/>
    </location>
</feature>
<dbReference type="EMBL" id="CAJVPZ010103165">
    <property type="protein sequence ID" value="CAG8823066.1"/>
    <property type="molecule type" value="Genomic_DNA"/>
</dbReference>
<evidence type="ECO:0000313" key="1">
    <source>
        <dbReference type="EMBL" id="CAG8823066.1"/>
    </source>
</evidence>
<protein>
    <submittedName>
        <fullName evidence="1">5043_t:CDS:1</fullName>
    </submittedName>
</protein>
<reference evidence="1" key="1">
    <citation type="submission" date="2021-06" db="EMBL/GenBank/DDBJ databases">
        <authorList>
            <person name="Kallberg Y."/>
            <person name="Tangrot J."/>
            <person name="Rosling A."/>
        </authorList>
    </citation>
    <scope>NUCLEOTIDE SEQUENCE</scope>
    <source>
        <strain evidence="1">IN212</strain>
    </source>
</reference>
<dbReference type="AlphaFoldDB" id="A0A9N9KFT9"/>
<sequence length="45" mass="5077">SETPGLLKNRDVSGHLIINLSRLLMDSQLSQGKFTTRDFVKKCQT</sequence>
<organism evidence="1 2">
    <name type="scientific">Racocetra fulgida</name>
    <dbReference type="NCBI Taxonomy" id="60492"/>
    <lineage>
        <taxon>Eukaryota</taxon>
        <taxon>Fungi</taxon>
        <taxon>Fungi incertae sedis</taxon>
        <taxon>Mucoromycota</taxon>
        <taxon>Glomeromycotina</taxon>
        <taxon>Glomeromycetes</taxon>
        <taxon>Diversisporales</taxon>
        <taxon>Gigasporaceae</taxon>
        <taxon>Racocetra</taxon>
    </lineage>
</organism>
<keyword evidence="2" id="KW-1185">Reference proteome</keyword>
<name>A0A9N9KFT9_9GLOM</name>
<evidence type="ECO:0000313" key="2">
    <source>
        <dbReference type="Proteomes" id="UP000789396"/>
    </source>
</evidence>
<dbReference type="Proteomes" id="UP000789396">
    <property type="component" value="Unassembled WGS sequence"/>
</dbReference>